<name>A0ABQ9K6B1_9CUCU</name>
<gene>
    <name evidence="1" type="ORF">NQ317_012800</name>
</gene>
<evidence type="ECO:0000313" key="1">
    <source>
        <dbReference type="EMBL" id="KAJ8985148.1"/>
    </source>
</evidence>
<keyword evidence="2" id="KW-1185">Reference proteome</keyword>
<sequence>MKRYLFKNLIITLRDTTNNSQKLTLTTKHFNGTNEIYTNITINNPILVSFWLLTVPAPSGLQVAVTRNWYLQIHGKILQMAHNGIRKLPSLHLCKNVIKFITNLRNSQHQILAEKRIITKSLISVTYWAVVGYPLRIALFHLFNPYDNVQQQPDKSHNQRIRSNDKKERNGFLCFENNSDEERQACYEKHHLVRHVNLKRSGEFFGVQDKFGGARQVKAGYNLEFKYIILDYDPAKCNMSPIQDAHQRL</sequence>
<protein>
    <submittedName>
        <fullName evidence="1">Uncharacterized protein</fullName>
    </submittedName>
</protein>
<proteinExistence type="predicted"/>
<dbReference type="Proteomes" id="UP001162164">
    <property type="component" value="Unassembled WGS sequence"/>
</dbReference>
<dbReference type="EMBL" id="JAPWTJ010000019">
    <property type="protein sequence ID" value="KAJ8985148.1"/>
    <property type="molecule type" value="Genomic_DNA"/>
</dbReference>
<accession>A0ABQ9K6B1</accession>
<reference evidence="1" key="1">
    <citation type="journal article" date="2023" name="Insect Mol. Biol.">
        <title>Genome sequencing provides insights into the evolution of gene families encoding plant cell wall-degrading enzymes in longhorned beetles.</title>
        <authorList>
            <person name="Shin N.R."/>
            <person name="Okamura Y."/>
            <person name="Kirsch R."/>
            <person name="Pauchet Y."/>
        </authorList>
    </citation>
    <scope>NUCLEOTIDE SEQUENCE</scope>
    <source>
        <strain evidence="1">MMC_N1</strain>
    </source>
</reference>
<organism evidence="1 2">
    <name type="scientific">Molorchus minor</name>
    <dbReference type="NCBI Taxonomy" id="1323400"/>
    <lineage>
        <taxon>Eukaryota</taxon>
        <taxon>Metazoa</taxon>
        <taxon>Ecdysozoa</taxon>
        <taxon>Arthropoda</taxon>
        <taxon>Hexapoda</taxon>
        <taxon>Insecta</taxon>
        <taxon>Pterygota</taxon>
        <taxon>Neoptera</taxon>
        <taxon>Endopterygota</taxon>
        <taxon>Coleoptera</taxon>
        <taxon>Polyphaga</taxon>
        <taxon>Cucujiformia</taxon>
        <taxon>Chrysomeloidea</taxon>
        <taxon>Cerambycidae</taxon>
        <taxon>Lamiinae</taxon>
        <taxon>Monochamini</taxon>
        <taxon>Molorchus</taxon>
    </lineage>
</organism>
<evidence type="ECO:0000313" key="2">
    <source>
        <dbReference type="Proteomes" id="UP001162164"/>
    </source>
</evidence>
<comment type="caution">
    <text evidence="1">The sequence shown here is derived from an EMBL/GenBank/DDBJ whole genome shotgun (WGS) entry which is preliminary data.</text>
</comment>